<evidence type="ECO:0000259" key="2">
    <source>
        <dbReference type="Pfam" id="PF00675"/>
    </source>
</evidence>
<sequence length="496" mass="54979">MRRHFKQKLLPKSARGFRQMLLLFLITGAFMTNSAGAQTLDLLQRDGNVLEGMKIKPLSYTNPAVKTVQIDAHARLYMLADDTLPLINLRLVFEGGTSSEEKAFGVTSALASYMKLGGAGDRSGEEIADALATLGASLEIGASEDTFVVQLSALKGDFPAAMLILEDVLLRPRFDDAILPVIQSSMRTAIQRRNDRPETIAQRKLREVFFLPDRRGHSLQLADVDAIDVAAVRQAHATLFARRNLHVALNGDYPTELADAISKLVKAMPAVTKPYVVYDREPATKGIEKLRGKILLVKKDVSQAVVTIGTFIPAHNDADFYSLQAGNYILGGGSFVSRLMQEVRAKRGLAYYSYSRNDFDARFGRFVAASGTRADRTAETLSVMLEVIGGMDRVSNDELKLATDSIVNSLVFEYDNPGRLLAQEIRFRMHRLPENYLGKFQDHMNRVTTADVKRVFAKHVDPSQMWIVVVGPESLKADLEKIRPVVVIDPEESPLQ</sequence>
<feature type="domain" description="Peptidase M16 N-terminal" evidence="2">
    <location>
        <begin position="88"/>
        <end position="209"/>
    </location>
</feature>
<dbReference type="InterPro" id="IPR011249">
    <property type="entry name" value="Metalloenz_LuxS/M16"/>
</dbReference>
<dbReference type="GO" id="GO:0046872">
    <property type="term" value="F:metal ion binding"/>
    <property type="evidence" value="ECO:0007669"/>
    <property type="project" value="InterPro"/>
</dbReference>
<dbReference type="EMBL" id="WBUI01000002">
    <property type="protein sequence ID" value="KAB2934808.1"/>
    <property type="molecule type" value="Genomic_DNA"/>
</dbReference>
<dbReference type="PANTHER" id="PTHR11851:SF225">
    <property type="entry name" value="NON-PEPTIDASE HOMOLOG YMXG"/>
    <property type="match status" value="1"/>
</dbReference>
<dbReference type="PANTHER" id="PTHR11851">
    <property type="entry name" value="METALLOPROTEASE"/>
    <property type="match status" value="1"/>
</dbReference>
<gene>
    <name evidence="4" type="ORF">F9K24_03255</name>
</gene>
<organism evidence="4 5">
    <name type="scientific">Leptonema illini</name>
    <dbReference type="NCBI Taxonomy" id="183"/>
    <lineage>
        <taxon>Bacteria</taxon>
        <taxon>Pseudomonadati</taxon>
        <taxon>Spirochaetota</taxon>
        <taxon>Spirochaetia</taxon>
        <taxon>Leptospirales</taxon>
        <taxon>Leptospiraceae</taxon>
        <taxon>Leptonema</taxon>
    </lineage>
</organism>
<keyword evidence="1" id="KW-0732">Signal</keyword>
<accession>A0A833H464</accession>
<dbReference type="Pfam" id="PF00675">
    <property type="entry name" value="Peptidase_M16"/>
    <property type="match status" value="1"/>
</dbReference>
<protein>
    <submittedName>
        <fullName evidence="4">Insulinase family protein</fullName>
    </submittedName>
</protein>
<dbReference type="AlphaFoldDB" id="A0A833H464"/>
<dbReference type="Pfam" id="PF05193">
    <property type="entry name" value="Peptidase_M16_C"/>
    <property type="match status" value="1"/>
</dbReference>
<dbReference type="Proteomes" id="UP000460298">
    <property type="component" value="Unassembled WGS sequence"/>
</dbReference>
<feature type="signal peptide" evidence="1">
    <location>
        <begin position="1"/>
        <end position="37"/>
    </location>
</feature>
<evidence type="ECO:0000256" key="1">
    <source>
        <dbReference type="SAM" id="SignalP"/>
    </source>
</evidence>
<evidence type="ECO:0000313" key="5">
    <source>
        <dbReference type="Proteomes" id="UP000460298"/>
    </source>
</evidence>
<reference evidence="4 5" key="1">
    <citation type="submission" date="2019-10" db="EMBL/GenBank/DDBJ databases">
        <title>Extracellular Electron Transfer in a Candidatus Methanoperedens spp. Enrichment Culture.</title>
        <authorList>
            <person name="Berger S."/>
            <person name="Rangel Shaw D."/>
            <person name="Berben T."/>
            <person name="In 'T Zandt M."/>
            <person name="Frank J."/>
            <person name="Reimann J."/>
            <person name="Jetten M.S.M."/>
            <person name="Welte C.U."/>
        </authorList>
    </citation>
    <scope>NUCLEOTIDE SEQUENCE [LARGE SCALE GENOMIC DNA]</scope>
    <source>
        <strain evidence="4">SB12</strain>
    </source>
</reference>
<dbReference type="InterPro" id="IPR007863">
    <property type="entry name" value="Peptidase_M16_C"/>
</dbReference>
<name>A0A833H464_9LEPT</name>
<dbReference type="SUPFAM" id="SSF63411">
    <property type="entry name" value="LuxS/MPP-like metallohydrolase"/>
    <property type="match status" value="2"/>
</dbReference>
<feature type="domain" description="Peptidase M16 C-terminal" evidence="3">
    <location>
        <begin position="227"/>
        <end position="391"/>
    </location>
</feature>
<evidence type="ECO:0000313" key="4">
    <source>
        <dbReference type="EMBL" id="KAB2934808.1"/>
    </source>
</evidence>
<comment type="caution">
    <text evidence="4">The sequence shown here is derived from an EMBL/GenBank/DDBJ whole genome shotgun (WGS) entry which is preliminary data.</text>
</comment>
<proteinExistence type="predicted"/>
<dbReference type="InterPro" id="IPR050361">
    <property type="entry name" value="MPP/UQCRC_Complex"/>
</dbReference>
<evidence type="ECO:0000259" key="3">
    <source>
        <dbReference type="Pfam" id="PF05193"/>
    </source>
</evidence>
<dbReference type="Gene3D" id="3.30.830.10">
    <property type="entry name" value="Metalloenzyme, LuxS/M16 peptidase-like"/>
    <property type="match status" value="2"/>
</dbReference>
<feature type="chain" id="PRO_5032797025" evidence="1">
    <location>
        <begin position="38"/>
        <end position="496"/>
    </location>
</feature>
<dbReference type="InterPro" id="IPR011765">
    <property type="entry name" value="Pept_M16_N"/>
</dbReference>